<dbReference type="EMBL" id="AOHV01000043">
    <property type="protein sequence ID" value="ELY33337.1"/>
    <property type="molecule type" value="Genomic_DNA"/>
</dbReference>
<feature type="transmembrane region" description="Helical" evidence="1">
    <location>
        <begin position="140"/>
        <end position="169"/>
    </location>
</feature>
<evidence type="ECO:0000313" key="3">
    <source>
        <dbReference type="EMBL" id="ELY33337.1"/>
    </source>
</evidence>
<evidence type="ECO:0000313" key="4">
    <source>
        <dbReference type="Proteomes" id="UP000000390"/>
    </source>
</evidence>
<dbReference type="OrthoDB" id="163266at2157"/>
<keyword evidence="1" id="KW-0472">Membrane</keyword>
<dbReference type="AlphaFoldDB" id="D8J560"/>
<keyword evidence="1" id="KW-0812">Transmembrane</keyword>
<organism evidence="2 4">
    <name type="scientific">Halalkalicoccus jeotgali (strain DSM 18796 / CECT 7217 / JCM 14584 / KCTC 4019 / B3)</name>
    <dbReference type="NCBI Taxonomy" id="795797"/>
    <lineage>
        <taxon>Archaea</taxon>
        <taxon>Methanobacteriati</taxon>
        <taxon>Methanobacteriota</taxon>
        <taxon>Stenosarchaea group</taxon>
        <taxon>Halobacteria</taxon>
        <taxon>Halobacteriales</taxon>
        <taxon>Halococcaceae</taxon>
        <taxon>Halalkalicoccus</taxon>
    </lineage>
</organism>
<feature type="transmembrane region" description="Helical" evidence="1">
    <location>
        <begin position="212"/>
        <end position="233"/>
    </location>
</feature>
<dbReference type="Proteomes" id="UP000011645">
    <property type="component" value="Unassembled WGS sequence"/>
</dbReference>
<dbReference type="KEGG" id="hje:HacjB3_01240"/>
<dbReference type="EMBL" id="CP002062">
    <property type="protein sequence ID" value="ADJ13641.1"/>
    <property type="molecule type" value="Genomic_DNA"/>
</dbReference>
<proteinExistence type="predicted"/>
<reference evidence="3 5" key="2">
    <citation type="journal article" date="2014" name="PLoS Genet.">
        <title>Phylogenetically driven sequencing of extremely halophilic archaea reveals strategies for static and dynamic osmo-response.</title>
        <authorList>
            <person name="Becker E.A."/>
            <person name="Seitzer P.M."/>
            <person name="Tritt A."/>
            <person name="Larsen D."/>
            <person name="Krusor M."/>
            <person name="Yao A.I."/>
            <person name="Wu D."/>
            <person name="Madern D."/>
            <person name="Eisen J.A."/>
            <person name="Darling A.E."/>
            <person name="Facciotti M.T."/>
        </authorList>
    </citation>
    <scope>NUCLEOTIDE SEQUENCE [LARGE SCALE GENOMIC DNA]</scope>
    <source>
        <strain evidence="3">B3</strain>
        <strain evidence="5">DSM 18796 / CECT 7217 / JCM 14584 / KCTC 4019 / B3</strain>
    </source>
</reference>
<evidence type="ECO:0000313" key="5">
    <source>
        <dbReference type="Proteomes" id="UP000011645"/>
    </source>
</evidence>
<dbReference type="Pfam" id="PF24374">
    <property type="entry name" value="DUF7530"/>
    <property type="match status" value="1"/>
</dbReference>
<feature type="transmembrane region" description="Helical" evidence="1">
    <location>
        <begin position="95"/>
        <end position="120"/>
    </location>
</feature>
<dbReference type="eggNOG" id="arCOG04739">
    <property type="taxonomic scope" value="Archaea"/>
</dbReference>
<dbReference type="GeneID" id="9418042"/>
<dbReference type="STRING" id="795797.HacjB3_01240"/>
<evidence type="ECO:0000313" key="2">
    <source>
        <dbReference type="EMBL" id="ADJ13641.1"/>
    </source>
</evidence>
<feature type="transmembrane region" description="Helical" evidence="1">
    <location>
        <begin position="189"/>
        <end position="206"/>
    </location>
</feature>
<dbReference type="RefSeq" id="WP_008418762.1">
    <property type="nucleotide sequence ID" value="NC_014297.1"/>
</dbReference>
<name>D8J560_HALJB</name>
<protein>
    <submittedName>
        <fullName evidence="2">Uncharacterized protein</fullName>
    </submittedName>
</protein>
<dbReference type="Proteomes" id="UP000000390">
    <property type="component" value="Chromosome"/>
</dbReference>
<reference evidence="2 4" key="1">
    <citation type="journal article" date="2010" name="J. Bacteriol.">
        <title>Complete genome sequence of Halalkalicoccus jeotgali B3(T), an extremely halophilic archaeon.</title>
        <authorList>
            <person name="Roh S.W."/>
            <person name="Nam Y.D."/>
            <person name="Nam S.H."/>
            <person name="Choi S.H."/>
            <person name="Park H.S."/>
            <person name="Bae J.W."/>
        </authorList>
    </citation>
    <scope>NUCLEOTIDE SEQUENCE [LARGE SCALE GENOMIC DNA]</scope>
    <source>
        <strain evidence="2">B3</strain>
        <strain evidence="4">DSM 18796 / CECT 7217 / JCM 14584 / KCTC 4019 / B3</strain>
    </source>
</reference>
<gene>
    <name evidence="2" type="ordered locus">HacjB3_01240</name>
    <name evidence="3" type="ORF">C497_18092</name>
</gene>
<dbReference type="InterPro" id="IPR055952">
    <property type="entry name" value="DUF7530"/>
</dbReference>
<evidence type="ECO:0000256" key="1">
    <source>
        <dbReference type="SAM" id="Phobius"/>
    </source>
</evidence>
<dbReference type="PATRIC" id="fig|795797.18.peg.249"/>
<sequence length="237" mass="25410">MARSSTPEPEFGETWTYESIVSALPGIDLSDRVAVAFQLALFQVGVFALAAVYDAWSAALVGTAAVIVAAGGSVVMLRMGALVRSVSVSGSYRKLLFGSNVEVVLSVLAFIALVTYLLVVDPRQSATPLLNELFGPEPPMVLVYFALLVCWDLCYRIGASWWIGVVSLWRTLRYPVDSETGATLGQVDLLNVGFGLLQVILVPFVLDHPSLVVALGGHILAVTTFSGSSYLIARSRR</sequence>
<feature type="transmembrane region" description="Helical" evidence="1">
    <location>
        <begin position="59"/>
        <end position="83"/>
    </location>
</feature>
<keyword evidence="1" id="KW-1133">Transmembrane helix</keyword>
<keyword evidence="5" id="KW-1185">Reference proteome</keyword>
<dbReference type="HOGENOM" id="CLU_1187749_0_0_2"/>
<accession>D8J560</accession>